<name>A0ABT7MDD4_9PSEU</name>
<keyword evidence="2" id="KW-1185">Reference proteome</keyword>
<evidence type="ECO:0000313" key="2">
    <source>
        <dbReference type="Proteomes" id="UP001231924"/>
    </source>
</evidence>
<dbReference type="Proteomes" id="UP001231924">
    <property type="component" value="Unassembled WGS sequence"/>
</dbReference>
<dbReference type="RefSeq" id="WP_286055216.1">
    <property type="nucleotide sequence ID" value="NZ_JASVWF010000005.1"/>
</dbReference>
<protein>
    <submittedName>
        <fullName evidence="1">Uncharacterized protein</fullName>
    </submittedName>
</protein>
<organism evidence="1 2">
    <name type="scientific">Actinomycetospora termitidis</name>
    <dbReference type="NCBI Taxonomy" id="3053470"/>
    <lineage>
        <taxon>Bacteria</taxon>
        <taxon>Bacillati</taxon>
        <taxon>Actinomycetota</taxon>
        <taxon>Actinomycetes</taxon>
        <taxon>Pseudonocardiales</taxon>
        <taxon>Pseudonocardiaceae</taxon>
        <taxon>Actinomycetospora</taxon>
    </lineage>
</organism>
<sequence length="158" mass="16643">MQVVAVVPAWMLADGEYVGLAVGDAVSTGFALQVTATVPDGAGVLAQDADRPGLTTVGGRTVTVGRTTVLCCSPWVLALLASRRVDPDVDLSVEGWLTVEPYLWAPGSELADAEPEGRSDWTVTRLRAVGEEAAHDIDRLPAVDDVDPDAVYVVDLSR</sequence>
<proteinExistence type="predicted"/>
<evidence type="ECO:0000313" key="1">
    <source>
        <dbReference type="EMBL" id="MDL5158679.1"/>
    </source>
</evidence>
<gene>
    <name evidence="1" type="ORF">QRT03_22110</name>
</gene>
<reference evidence="1 2" key="1">
    <citation type="submission" date="2023-06" db="EMBL/GenBank/DDBJ databases">
        <title>Actinomycetospora Odt1-22.</title>
        <authorList>
            <person name="Supong K."/>
        </authorList>
    </citation>
    <scope>NUCLEOTIDE SEQUENCE [LARGE SCALE GENOMIC DNA]</scope>
    <source>
        <strain evidence="1 2">Odt1-22</strain>
    </source>
</reference>
<dbReference type="EMBL" id="JASVWF010000005">
    <property type="protein sequence ID" value="MDL5158679.1"/>
    <property type="molecule type" value="Genomic_DNA"/>
</dbReference>
<comment type="caution">
    <text evidence="1">The sequence shown here is derived from an EMBL/GenBank/DDBJ whole genome shotgun (WGS) entry which is preliminary data.</text>
</comment>
<accession>A0ABT7MDD4</accession>